<feature type="chain" id="PRO_5034186474" evidence="2">
    <location>
        <begin position="26"/>
        <end position="981"/>
    </location>
</feature>
<gene>
    <name evidence="3" type="ORF">SCLTRI_LOCUS5205</name>
</gene>
<feature type="compositionally biased region" description="Basic and acidic residues" evidence="1">
    <location>
        <begin position="971"/>
        <end position="981"/>
    </location>
</feature>
<feature type="compositionally biased region" description="Basic residues" evidence="1">
    <location>
        <begin position="792"/>
        <end position="807"/>
    </location>
</feature>
<dbReference type="InterPro" id="IPR010816">
    <property type="entry name" value="Het-C"/>
</dbReference>
<feature type="compositionally biased region" description="Gly residues" evidence="1">
    <location>
        <begin position="930"/>
        <end position="946"/>
    </location>
</feature>
<dbReference type="InterPro" id="IPR052577">
    <property type="entry name" value="VWA7"/>
</dbReference>
<dbReference type="Pfam" id="PF07217">
    <property type="entry name" value="Het-C"/>
    <property type="match status" value="1"/>
</dbReference>
<protein>
    <submittedName>
        <fullName evidence="3">8ba30d7b-2980-4659-80bc-156517cc349e</fullName>
    </submittedName>
</protein>
<dbReference type="OrthoDB" id="2506204at2759"/>
<keyword evidence="4" id="KW-1185">Reference proteome</keyword>
<evidence type="ECO:0000313" key="4">
    <source>
        <dbReference type="Proteomes" id="UP000624404"/>
    </source>
</evidence>
<evidence type="ECO:0000256" key="1">
    <source>
        <dbReference type="SAM" id="MobiDB-lite"/>
    </source>
</evidence>
<dbReference type="PANTHER" id="PTHR14905:SF11">
    <property type="entry name" value="TINC (EUROFUNG)"/>
    <property type="match status" value="1"/>
</dbReference>
<dbReference type="PANTHER" id="PTHR14905">
    <property type="entry name" value="NG37"/>
    <property type="match status" value="1"/>
</dbReference>
<comment type="caution">
    <text evidence="3">The sequence shown here is derived from an EMBL/GenBank/DDBJ whole genome shotgun (WGS) entry which is preliminary data.</text>
</comment>
<feature type="compositionally biased region" description="Basic and acidic residues" evidence="1">
    <location>
        <begin position="743"/>
        <end position="784"/>
    </location>
</feature>
<name>A0A8H2VUM0_9HELO</name>
<feature type="compositionally biased region" description="Basic and acidic residues" evidence="1">
    <location>
        <begin position="821"/>
        <end position="879"/>
    </location>
</feature>
<accession>A0A8H2VUM0</accession>
<feature type="compositionally biased region" description="Gly residues" evidence="1">
    <location>
        <begin position="906"/>
        <end position="917"/>
    </location>
</feature>
<feature type="compositionally biased region" description="Basic and acidic residues" evidence="1">
    <location>
        <begin position="918"/>
        <end position="927"/>
    </location>
</feature>
<reference evidence="3" key="1">
    <citation type="submission" date="2020-10" db="EMBL/GenBank/DDBJ databases">
        <authorList>
            <person name="Kusch S."/>
        </authorList>
    </citation>
    <scope>NUCLEOTIDE SEQUENCE</scope>
    <source>
        <strain evidence="3">SwB9</strain>
    </source>
</reference>
<dbReference type="EMBL" id="CAJHIA010000015">
    <property type="protein sequence ID" value="CAD6445414.1"/>
    <property type="molecule type" value="Genomic_DNA"/>
</dbReference>
<proteinExistence type="predicted"/>
<sequence>MPLFSSSTLLLSFAVLLLLAHPAHAFGAGNIASVSKVSGVNWRHGDIEDTLLSLVMSRACGGKKFDKMMVARVYFGNWLRDYSQAIDVGTVKYVSAEAIRILLWVLGFMTFGYGTKEFEVTAQRLGCYRPEDHIDNPKDYADNLDASQYDHRLRGPVNEEVELAIDPETGMKNYIANEHAGIMSSAFHVRKLFHESIRLGRSYGRSKNKDELYEALRLLGTGLHCLEDYSAHSNYTELALIEMGEHEVFPHVGRRTQIGLPGVQHPVYPIITGTFGGVDFLHSVMGEFDDKATQSEIQILEGTMEEGSQGNSSLLKDLLSSVPSGLFGGKDQAGKADELQANASAAQQSQEHVSPKDPEAFTLQMQQVAKEIYPIIQWHDEIMQQIREAIEKIPVLPALIENIEEQINIFVFSLLAPFVLPIINQIKTELNTGSSEIIQSSKDKQLIVFNDDHSSDPTHSMLSKDHFSNILNECAGKIASQVLKWVVPQLISCWDDERIDPERTINRIIHGVFHHPALRYYGEDGASDGRQLMFRVVEEWWHNKDGDEQEEFRRKLSREGVENGENHLEGVHDTGHGCGAPLKMSKQGPMMSSSNPLANEMMGGLTSAMGGGHGGSSGFGGQASSGIGKFAGEAVGGGALGGIVGALAGGLGGSLLAGVLGGGAKEKAYASQGYNSQGNYEQSYTEVGHSGDHYAQAEYRQEQLPGGGRRTDYQQYGQQGGHGTGYEEISEQRPTYGGGYEQSNERIYERPDGRVETETWREGETADGRHYHEARHRREERSGSESDDSERRRRRRHHRRHHSRRRSGSSNGDSDVPQEYVPEREERRERFEEPPRHEHGGYGQQREEYGGYPQQREEYGGYPQQREEHGGYGQQREEYGGNTQQREGHGGWGERERNQDPPRQEYGGGYGERGSYGGERRYEEPQREQGGLGGGQLGGGEFGELVGGLAQRFGGMGFGGGHGEREEEDHDDRREERGWGF</sequence>
<feature type="signal peptide" evidence="2">
    <location>
        <begin position="1"/>
        <end position="25"/>
    </location>
</feature>
<feature type="compositionally biased region" description="Basic and acidic residues" evidence="1">
    <location>
        <begin position="886"/>
        <end position="903"/>
    </location>
</feature>
<organism evidence="3 4">
    <name type="scientific">Sclerotinia trifoliorum</name>
    <dbReference type="NCBI Taxonomy" id="28548"/>
    <lineage>
        <taxon>Eukaryota</taxon>
        <taxon>Fungi</taxon>
        <taxon>Dikarya</taxon>
        <taxon>Ascomycota</taxon>
        <taxon>Pezizomycotina</taxon>
        <taxon>Leotiomycetes</taxon>
        <taxon>Helotiales</taxon>
        <taxon>Sclerotiniaceae</taxon>
        <taxon>Sclerotinia</taxon>
    </lineage>
</organism>
<keyword evidence="2" id="KW-0732">Signal</keyword>
<feature type="region of interest" description="Disordered" evidence="1">
    <location>
        <begin position="704"/>
        <end position="981"/>
    </location>
</feature>
<evidence type="ECO:0000256" key="2">
    <source>
        <dbReference type="SAM" id="SignalP"/>
    </source>
</evidence>
<dbReference type="AlphaFoldDB" id="A0A8H2VUM0"/>
<evidence type="ECO:0000313" key="3">
    <source>
        <dbReference type="EMBL" id="CAD6445414.1"/>
    </source>
</evidence>
<dbReference type="Proteomes" id="UP000624404">
    <property type="component" value="Unassembled WGS sequence"/>
</dbReference>